<keyword evidence="3" id="KW-1185">Reference proteome</keyword>
<name>A0AAD7D8Y9_MYCRO</name>
<evidence type="ECO:0000313" key="3">
    <source>
        <dbReference type="Proteomes" id="UP001221757"/>
    </source>
</evidence>
<feature type="region of interest" description="Disordered" evidence="1">
    <location>
        <begin position="80"/>
        <end position="137"/>
    </location>
</feature>
<evidence type="ECO:0000313" key="2">
    <source>
        <dbReference type="EMBL" id="KAJ7685874.1"/>
    </source>
</evidence>
<dbReference type="Proteomes" id="UP001221757">
    <property type="component" value="Unassembled WGS sequence"/>
</dbReference>
<comment type="caution">
    <text evidence="2">The sequence shown here is derived from an EMBL/GenBank/DDBJ whole genome shotgun (WGS) entry which is preliminary data.</text>
</comment>
<reference evidence="2" key="1">
    <citation type="submission" date="2023-03" db="EMBL/GenBank/DDBJ databases">
        <title>Massive genome expansion in bonnet fungi (Mycena s.s.) driven by repeated elements and novel gene families across ecological guilds.</title>
        <authorList>
            <consortium name="Lawrence Berkeley National Laboratory"/>
            <person name="Harder C.B."/>
            <person name="Miyauchi S."/>
            <person name="Viragh M."/>
            <person name="Kuo A."/>
            <person name="Thoen E."/>
            <person name="Andreopoulos B."/>
            <person name="Lu D."/>
            <person name="Skrede I."/>
            <person name="Drula E."/>
            <person name="Henrissat B."/>
            <person name="Morin E."/>
            <person name="Kohler A."/>
            <person name="Barry K."/>
            <person name="LaButti K."/>
            <person name="Morin E."/>
            <person name="Salamov A."/>
            <person name="Lipzen A."/>
            <person name="Mereny Z."/>
            <person name="Hegedus B."/>
            <person name="Baldrian P."/>
            <person name="Stursova M."/>
            <person name="Weitz H."/>
            <person name="Taylor A."/>
            <person name="Grigoriev I.V."/>
            <person name="Nagy L.G."/>
            <person name="Martin F."/>
            <person name="Kauserud H."/>
        </authorList>
    </citation>
    <scope>NUCLEOTIDE SEQUENCE</scope>
    <source>
        <strain evidence="2">CBHHK067</strain>
    </source>
</reference>
<feature type="compositionally biased region" description="Basic and acidic residues" evidence="1">
    <location>
        <begin position="88"/>
        <end position="104"/>
    </location>
</feature>
<organism evidence="2 3">
    <name type="scientific">Mycena rosella</name>
    <name type="common">Pink bonnet</name>
    <name type="synonym">Agaricus rosellus</name>
    <dbReference type="NCBI Taxonomy" id="1033263"/>
    <lineage>
        <taxon>Eukaryota</taxon>
        <taxon>Fungi</taxon>
        <taxon>Dikarya</taxon>
        <taxon>Basidiomycota</taxon>
        <taxon>Agaricomycotina</taxon>
        <taxon>Agaricomycetes</taxon>
        <taxon>Agaricomycetidae</taxon>
        <taxon>Agaricales</taxon>
        <taxon>Marasmiineae</taxon>
        <taxon>Mycenaceae</taxon>
        <taxon>Mycena</taxon>
    </lineage>
</organism>
<dbReference type="AlphaFoldDB" id="A0AAD7D8Y9"/>
<accession>A0AAD7D8Y9</accession>
<dbReference type="EMBL" id="JARKIE010000102">
    <property type="protein sequence ID" value="KAJ7685874.1"/>
    <property type="molecule type" value="Genomic_DNA"/>
</dbReference>
<protein>
    <submittedName>
        <fullName evidence="2">Uncharacterized protein</fullName>
    </submittedName>
</protein>
<proteinExistence type="predicted"/>
<feature type="region of interest" description="Disordered" evidence="1">
    <location>
        <begin position="187"/>
        <end position="207"/>
    </location>
</feature>
<evidence type="ECO:0000256" key="1">
    <source>
        <dbReference type="SAM" id="MobiDB-lite"/>
    </source>
</evidence>
<gene>
    <name evidence="2" type="ORF">B0H17DRAFT_1204701</name>
</gene>
<sequence>MRDRRMVLHQREAAASERCSECDNLRARITQLEEAHDRDLAAKNQQLEKLSHSLAAERDHAKTRERGLLARIVELEKVTDRTTSAQDNDLKTKHAYSEHGRDASQEGPQMLVDQAASAHQNTAEPPGSNVDAESSDVHLSLSEIQRAESEHAGETFQSGGSDFYISSVSATPAAGVSYATQSNSLAGNNIHSRTGRQPPAQAPENGCPERFLVNDLVEQKSTQPRAKRHGPRCKLVDAAHARPASHRSRVAFGDKLPALLGGTDVFEFDLPVDVLQRDDEMELPEVTFLEHNEPVDDRW</sequence>